<proteinExistence type="inferred from homology"/>
<dbReference type="PROSITE" id="PS00136">
    <property type="entry name" value="SUBTILASE_ASP"/>
    <property type="match status" value="1"/>
</dbReference>
<evidence type="ECO:0000313" key="11">
    <source>
        <dbReference type="EMBL" id="ASZ49977.1"/>
    </source>
</evidence>
<evidence type="ECO:0000256" key="7">
    <source>
        <dbReference type="PIRSR" id="PIRSR615500-1"/>
    </source>
</evidence>
<keyword evidence="6" id="KW-0106">Calcium</keyword>
<dbReference type="EMBL" id="CP023247">
    <property type="protein sequence ID" value="ASZ49977.1"/>
    <property type="molecule type" value="Genomic_DNA"/>
</dbReference>
<keyword evidence="13" id="KW-1185">Reference proteome</keyword>
<evidence type="ECO:0000313" key="13">
    <source>
        <dbReference type="Proteomes" id="UP000191946"/>
    </source>
</evidence>
<evidence type="ECO:0000256" key="5">
    <source>
        <dbReference type="ARBA" id="ARBA00022825"/>
    </source>
</evidence>
<dbReference type="InterPro" id="IPR036852">
    <property type="entry name" value="Peptidase_S8/S53_dom_sf"/>
</dbReference>
<dbReference type="EMBL" id="LHQV01000015">
    <property type="protein sequence ID" value="OQJ98766.1"/>
    <property type="molecule type" value="Genomic_DNA"/>
</dbReference>
<dbReference type="InterPro" id="IPR000209">
    <property type="entry name" value="Peptidase_S8/S53_dom"/>
</dbReference>
<dbReference type="InterPro" id="IPR034182">
    <property type="entry name" value="Kexin/furin"/>
</dbReference>
<dbReference type="InterPro" id="IPR008979">
    <property type="entry name" value="Galactose-bd-like_sf"/>
</dbReference>
<feature type="active site" description="Charge relay system" evidence="7 8">
    <location>
        <position position="341"/>
    </location>
</feature>
<evidence type="ECO:0000256" key="9">
    <source>
        <dbReference type="SAM" id="SignalP"/>
    </source>
</evidence>
<dbReference type="GO" id="GO:0012505">
    <property type="term" value="C:endomembrane system"/>
    <property type="evidence" value="ECO:0007669"/>
    <property type="project" value="UniProtKB-ARBA"/>
</dbReference>
<gene>
    <name evidence="12" type="ORF">AKG60_12050</name>
    <name evidence="11" type="ORF">YA91_05060</name>
</gene>
<evidence type="ECO:0000256" key="4">
    <source>
        <dbReference type="ARBA" id="ARBA00022801"/>
    </source>
</evidence>
<feature type="chain" id="PRO_5044570405" evidence="9">
    <location>
        <begin position="24"/>
        <end position="592"/>
    </location>
</feature>
<dbReference type="Gene3D" id="2.60.120.260">
    <property type="entry name" value="Galactose-binding domain-like"/>
    <property type="match status" value="1"/>
</dbReference>
<organism evidence="11">
    <name type="scientific">Vibrio parahaemolyticus</name>
    <dbReference type="NCBI Taxonomy" id="670"/>
    <lineage>
        <taxon>Bacteria</taxon>
        <taxon>Pseudomonadati</taxon>
        <taxon>Pseudomonadota</taxon>
        <taxon>Gammaproteobacteria</taxon>
        <taxon>Vibrionales</taxon>
        <taxon>Vibrionaceae</taxon>
        <taxon>Vibrio</taxon>
    </lineage>
</organism>
<dbReference type="GO" id="GO:0004252">
    <property type="term" value="F:serine-type endopeptidase activity"/>
    <property type="evidence" value="ECO:0007669"/>
    <property type="project" value="UniProtKB-UniRule"/>
</dbReference>
<name>A0A249W098_VIBPH</name>
<reference evidence="11" key="2">
    <citation type="submission" date="2017-09" db="EMBL/GenBank/DDBJ databases">
        <authorList>
            <person name="Ehlers B."/>
            <person name="Leendertz F.H."/>
        </authorList>
    </citation>
    <scope>NUCLEOTIDE SEQUENCE</scope>
    <source>
        <strain evidence="11">MAVP-26</strain>
    </source>
</reference>
<feature type="domain" description="P/Homo B" evidence="10">
    <location>
        <begin position="437"/>
        <end position="592"/>
    </location>
</feature>
<feature type="active site" description="Charge relay system" evidence="7 8">
    <location>
        <position position="112"/>
    </location>
</feature>
<dbReference type="InterPro" id="IPR023828">
    <property type="entry name" value="Peptidase_S8_Ser-AS"/>
</dbReference>
<evidence type="ECO:0000259" key="10">
    <source>
        <dbReference type="PROSITE" id="PS51829"/>
    </source>
</evidence>
<dbReference type="PANTHER" id="PTHR42884:SF14">
    <property type="entry name" value="NEUROENDOCRINE CONVERTASE 1"/>
    <property type="match status" value="1"/>
</dbReference>
<dbReference type="PROSITE" id="PS00137">
    <property type="entry name" value="SUBTILASE_HIS"/>
    <property type="match status" value="1"/>
</dbReference>
<sequence>METRFNRLFAAMLAVGLAPAVSAFDPLYSEQWHLDNTGQTAFAANPAVAGNDLNTKLTQAMGIAGIGVKVAVIDSGVQIDHPDLAGNVVTGSRNFVEDSLFPSSYPVDTNGHGTAVAGLISAVGNNGEGGRGVASRSSLVGFNWLANQTLEGWLISHGMDPATRDVRVFNQSYGFSPINPIAFDENDPQFKLEMDVMQNVSETNAWGRGALFVKSAGNGYRYFNTGRFFVLPSDFFAGGGNQGLPMHNSAQSYDNSSYFNLVTSALRADGTRASYSSVGANVWVAAPAGEYGQDFPAMVTTDLMGCEEGQNTSDGLGINGLQGGTELDPNCNYTSTMNGTSSAAPNTSGAIAAIMSTNHALSARDVRALLAETARVTDAEHPGVQLEFTNNKGELVSYEAISPWQKNAAGVNFHTFYGFGAVDLDEAMKRARMTNNVLPAQIITPWANNATEVSVPDASLAGGSSNIAITDDITVESVQVQLTLEHSRLPDLAIELVSPSGTRSVLQTPRNGLVGQSLDPNITGYENQLMLSNQFYGENAKGEWTLRAIDTNGDEVFSFITYFNSSAIYDVPMANNAKPGVIKNWSMRIFGH</sequence>
<dbReference type="PROSITE" id="PS51892">
    <property type="entry name" value="SUBTILASE"/>
    <property type="match status" value="1"/>
</dbReference>
<keyword evidence="2 8" id="KW-0645">Protease</keyword>
<keyword evidence="3 9" id="KW-0732">Signal</keyword>
<dbReference type="Pfam" id="PF01483">
    <property type="entry name" value="P_proprotein"/>
    <property type="match status" value="1"/>
</dbReference>
<dbReference type="PROSITE" id="PS51829">
    <property type="entry name" value="P_HOMO_B"/>
    <property type="match status" value="1"/>
</dbReference>
<dbReference type="Pfam" id="PF00082">
    <property type="entry name" value="Peptidase_S8"/>
    <property type="match status" value="1"/>
</dbReference>
<evidence type="ECO:0000256" key="3">
    <source>
        <dbReference type="ARBA" id="ARBA00022729"/>
    </source>
</evidence>
<dbReference type="InterPro" id="IPR023827">
    <property type="entry name" value="Peptidase_S8_Asp-AS"/>
</dbReference>
<dbReference type="CDD" id="cd04059">
    <property type="entry name" value="Peptidases_S8_Protein_convertases_Kexins_Furin-like"/>
    <property type="match status" value="1"/>
</dbReference>
<dbReference type="PROSITE" id="PS00138">
    <property type="entry name" value="SUBTILASE_SER"/>
    <property type="match status" value="1"/>
</dbReference>
<dbReference type="GO" id="GO:0016485">
    <property type="term" value="P:protein processing"/>
    <property type="evidence" value="ECO:0007669"/>
    <property type="project" value="TreeGrafter"/>
</dbReference>
<evidence type="ECO:0000256" key="1">
    <source>
        <dbReference type="ARBA" id="ARBA00005325"/>
    </source>
</evidence>
<evidence type="ECO:0000256" key="2">
    <source>
        <dbReference type="ARBA" id="ARBA00022670"/>
    </source>
</evidence>
<dbReference type="SUPFAM" id="SSF49785">
    <property type="entry name" value="Galactose-binding domain-like"/>
    <property type="match status" value="1"/>
</dbReference>
<dbReference type="InterPro" id="IPR022398">
    <property type="entry name" value="Peptidase_S8_His-AS"/>
</dbReference>
<evidence type="ECO:0000313" key="12">
    <source>
        <dbReference type="EMBL" id="OQJ98766.1"/>
    </source>
</evidence>
<dbReference type="RefSeq" id="WP_005499085.1">
    <property type="nucleotide sequence ID" value="NZ_CP023247.2"/>
</dbReference>
<dbReference type="InterPro" id="IPR015500">
    <property type="entry name" value="Peptidase_S8_subtilisin-rel"/>
</dbReference>
<keyword evidence="5 8" id="KW-0720">Serine protease</keyword>
<evidence type="ECO:0000256" key="6">
    <source>
        <dbReference type="ARBA" id="ARBA00022837"/>
    </source>
</evidence>
<dbReference type="PANTHER" id="PTHR42884">
    <property type="entry name" value="PROPROTEIN CONVERTASE SUBTILISIN/KEXIN-RELATED"/>
    <property type="match status" value="1"/>
</dbReference>
<dbReference type="GO" id="GO:0005737">
    <property type="term" value="C:cytoplasm"/>
    <property type="evidence" value="ECO:0007669"/>
    <property type="project" value="UniProtKB-ARBA"/>
</dbReference>
<evidence type="ECO:0000256" key="8">
    <source>
        <dbReference type="PROSITE-ProRule" id="PRU01240"/>
    </source>
</evidence>
<feature type="active site" description="Charge relay system" evidence="7 8">
    <location>
        <position position="74"/>
    </location>
</feature>
<keyword evidence="4 8" id="KW-0378">Hydrolase</keyword>
<accession>A0A249W098</accession>
<dbReference type="SUPFAM" id="SSF52743">
    <property type="entry name" value="Subtilisin-like"/>
    <property type="match status" value="1"/>
</dbReference>
<dbReference type="AlphaFoldDB" id="A0A249W098"/>
<dbReference type="PRINTS" id="PR00723">
    <property type="entry name" value="SUBTILISIN"/>
</dbReference>
<dbReference type="GO" id="GO:0016020">
    <property type="term" value="C:membrane"/>
    <property type="evidence" value="ECO:0007669"/>
    <property type="project" value="TreeGrafter"/>
</dbReference>
<feature type="signal peptide" evidence="9">
    <location>
        <begin position="1"/>
        <end position="23"/>
    </location>
</feature>
<protein>
    <submittedName>
        <fullName evidence="11">Peptidase S8</fullName>
    </submittedName>
</protein>
<reference evidence="12 13" key="1">
    <citation type="submission" date="2015-08" db="EMBL/GenBank/DDBJ databases">
        <title>Draft Genome Sequences of Vibrio parahaemolyticus Strains.</title>
        <authorList>
            <person name="Gonzalez-Escalona N."/>
            <person name="DePaola A."/>
        </authorList>
    </citation>
    <scope>NUCLEOTIDE SEQUENCE [LARGE SCALE GENOMIC DNA]</scope>
    <source>
        <strain evidence="12 13">CFSAN001621</strain>
    </source>
</reference>
<comment type="similarity">
    <text evidence="1">Belongs to the peptidase S8 family. Furin subfamily.</text>
</comment>
<dbReference type="InterPro" id="IPR002884">
    <property type="entry name" value="P_dom"/>
</dbReference>
<dbReference type="Proteomes" id="UP000191946">
    <property type="component" value="Unassembled WGS sequence"/>
</dbReference>
<dbReference type="Gene3D" id="3.40.50.200">
    <property type="entry name" value="Peptidase S8/S53 domain"/>
    <property type="match status" value="1"/>
</dbReference>